<dbReference type="InterPro" id="IPR018060">
    <property type="entry name" value="HTH_AraC"/>
</dbReference>
<dbReference type="Pfam" id="PF12833">
    <property type="entry name" value="HTH_18"/>
    <property type="match status" value="1"/>
</dbReference>
<dbReference type="SMART" id="SM00342">
    <property type="entry name" value="HTH_ARAC"/>
    <property type="match status" value="1"/>
</dbReference>
<dbReference type="InterPro" id="IPR014710">
    <property type="entry name" value="RmlC-like_jellyroll"/>
</dbReference>
<evidence type="ECO:0000256" key="1">
    <source>
        <dbReference type="ARBA" id="ARBA00023015"/>
    </source>
</evidence>
<evidence type="ECO:0000313" key="6">
    <source>
        <dbReference type="Proteomes" id="UP001589767"/>
    </source>
</evidence>
<name>A0ABV6H1L1_9PAST</name>
<evidence type="ECO:0000259" key="4">
    <source>
        <dbReference type="PROSITE" id="PS01124"/>
    </source>
</evidence>
<dbReference type="PROSITE" id="PS01124">
    <property type="entry name" value="HTH_ARAC_FAMILY_2"/>
    <property type="match status" value="1"/>
</dbReference>
<dbReference type="InterPro" id="IPR003313">
    <property type="entry name" value="AraC-bd"/>
</dbReference>
<keyword evidence="2" id="KW-0238">DNA-binding</keyword>
<sequence length="298" mass="34280">MMKTIIDTVTQQVNPTELKSHLDLHCHWKDFYLNNHTLILDLRQPNCMTSPHWHSHIEVNIPLDGSIEYHINGHNYVLHCGEIGLFLALIPHQVVHTDCCELAILYFPVDQLFAWDNLSMLQHILAGKLLQLTPNVPLKRAKFMEWLSESQSDNIRLCEITRQEIKLFIQRLSLLYSPSKPSHITNKSLKHIISTLLYISQQFDRNLTLSELASITKTNKNYLSTLFTQTLGISIKQYIINLRLSYALALIKEGELAITDIIYHSGFQSKNSFYYAFKKSFGCSPKNIKATALSNVIQ</sequence>
<dbReference type="SUPFAM" id="SSF51215">
    <property type="entry name" value="Regulatory protein AraC"/>
    <property type="match status" value="1"/>
</dbReference>
<evidence type="ECO:0000256" key="2">
    <source>
        <dbReference type="ARBA" id="ARBA00023125"/>
    </source>
</evidence>
<dbReference type="InterPro" id="IPR018062">
    <property type="entry name" value="HTH_AraC-typ_CS"/>
</dbReference>
<dbReference type="PANTHER" id="PTHR43280">
    <property type="entry name" value="ARAC-FAMILY TRANSCRIPTIONAL REGULATOR"/>
    <property type="match status" value="1"/>
</dbReference>
<dbReference type="RefSeq" id="WP_382371029.1">
    <property type="nucleotide sequence ID" value="NZ_JBHLWB010000008.1"/>
</dbReference>
<organism evidence="5 6">
    <name type="scientific">Gallibacterium trehalosifermentans</name>
    <dbReference type="NCBI Taxonomy" id="516935"/>
    <lineage>
        <taxon>Bacteria</taxon>
        <taxon>Pseudomonadati</taxon>
        <taxon>Pseudomonadota</taxon>
        <taxon>Gammaproteobacteria</taxon>
        <taxon>Pasteurellales</taxon>
        <taxon>Pasteurellaceae</taxon>
        <taxon>Gallibacterium</taxon>
    </lineage>
</organism>
<gene>
    <name evidence="5" type="ORF">ACFFHK_07270</name>
</gene>
<feature type="domain" description="HTH araC/xylS-type" evidence="4">
    <location>
        <begin position="193"/>
        <end position="291"/>
    </location>
</feature>
<protein>
    <submittedName>
        <fullName evidence="5">Helix-turn-helix domain-containing protein</fullName>
    </submittedName>
</protein>
<keyword evidence="6" id="KW-1185">Reference proteome</keyword>
<dbReference type="Pfam" id="PF02311">
    <property type="entry name" value="AraC_binding"/>
    <property type="match status" value="1"/>
</dbReference>
<dbReference type="Proteomes" id="UP001589767">
    <property type="component" value="Unassembled WGS sequence"/>
</dbReference>
<dbReference type="InterPro" id="IPR009057">
    <property type="entry name" value="Homeodomain-like_sf"/>
</dbReference>
<dbReference type="PROSITE" id="PS00041">
    <property type="entry name" value="HTH_ARAC_FAMILY_1"/>
    <property type="match status" value="1"/>
</dbReference>
<dbReference type="PANTHER" id="PTHR43280:SF2">
    <property type="entry name" value="HTH-TYPE TRANSCRIPTIONAL REGULATOR EXSA"/>
    <property type="match status" value="1"/>
</dbReference>
<evidence type="ECO:0000256" key="3">
    <source>
        <dbReference type="ARBA" id="ARBA00023163"/>
    </source>
</evidence>
<dbReference type="Gene3D" id="2.60.120.10">
    <property type="entry name" value="Jelly Rolls"/>
    <property type="match status" value="1"/>
</dbReference>
<accession>A0ABV6H1L1</accession>
<comment type="caution">
    <text evidence="5">The sequence shown here is derived from an EMBL/GenBank/DDBJ whole genome shotgun (WGS) entry which is preliminary data.</text>
</comment>
<keyword evidence="1" id="KW-0805">Transcription regulation</keyword>
<reference evidence="5 6" key="1">
    <citation type="submission" date="2024-09" db="EMBL/GenBank/DDBJ databases">
        <authorList>
            <person name="Sun Q."/>
            <person name="Mori K."/>
        </authorList>
    </citation>
    <scope>NUCLEOTIDE SEQUENCE [LARGE SCALE GENOMIC DNA]</scope>
    <source>
        <strain evidence="5 6">CCM 7539</strain>
    </source>
</reference>
<evidence type="ECO:0000313" key="5">
    <source>
        <dbReference type="EMBL" id="MFC0309505.1"/>
    </source>
</evidence>
<keyword evidence="3" id="KW-0804">Transcription</keyword>
<dbReference type="EMBL" id="JBHLWB010000008">
    <property type="protein sequence ID" value="MFC0309505.1"/>
    <property type="molecule type" value="Genomic_DNA"/>
</dbReference>
<dbReference type="Gene3D" id="1.10.10.60">
    <property type="entry name" value="Homeodomain-like"/>
    <property type="match status" value="2"/>
</dbReference>
<dbReference type="InterPro" id="IPR037923">
    <property type="entry name" value="HTH-like"/>
</dbReference>
<proteinExistence type="predicted"/>
<dbReference type="SUPFAM" id="SSF46689">
    <property type="entry name" value="Homeodomain-like"/>
    <property type="match status" value="2"/>
</dbReference>